<dbReference type="InterPro" id="IPR008756">
    <property type="entry name" value="Peptidase_M56"/>
</dbReference>
<reference evidence="3" key="1">
    <citation type="submission" date="2020-08" db="EMBL/GenBank/DDBJ databases">
        <authorList>
            <person name="Cejkova D."/>
            <person name="Kubasova T."/>
            <person name="Jahodarova E."/>
            <person name="Rychlik I."/>
        </authorList>
    </citation>
    <scope>NUCLEOTIDE SEQUENCE</scope>
    <source>
        <strain evidence="3">An582</strain>
    </source>
</reference>
<reference evidence="3" key="2">
    <citation type="journal article" date="2021" name="Sci. Rep.">
        <title>The distribution of antibiotic resistance genes in chicken gut microbiota commensals.</title>
        <authorList>
            <person name="Juricova H."/>
            <person name="Matiasovicova J."/>
            <person name="Kubasova T."/>
            <person name="Cejkova D."/>
            <person name="Rychlik I."/>
        </authorList>
    </citation>
    <scope>NUCLEOTIDE SEQUENCE</scope>
    <source>
        <strain evidence="3">An582</strain>
    </source>
</reference>
<dbReference type="Proteomes" id="UP000705508">
    <property type="component" value="Unassembled WGS sequence"/>
</dbReference>
<dbReference type="CDD" id="cd07341">
    <property type="entry name" value="M56_BlaR1_MecR1_like"/>
    <property type="match status" value="1"/>
</dbReference>
<dbReference type="RefSeq" id="WP_204907208.1">
    <property type="nucleotide sequence ID" value="NZ_JACJKS010000020.1"/>
</dbReference>
<feature type="transmembrane region" description="Helical" evidence="1">
    <location>
        <begin position="79"/>
        <end position="102"/>
    </location>
</feature>
<feature type="transmembrane region" description="Helical" evidence="1">
    <location>
        <begin position="114"/>
        <end position="132"/>
    </location>
</feature>
<dbReference type="Pfam" id="PF05569">
    <property type="entry name" value="Peptidase_M56"/>
    <property type="match status" value="1"/>
</dbReference>
<evidence type="ECO:0000313" key="4">
    <source>
        <dbReference type="Proteomes" id="UP000705508"/>
    </source>
</evidence>
<evidence type="ECO:0000259" key="2">
    <source>
        <dbReference type="Pfam" id="PF05569"/>
    </source>
</evidence>
<proteinExistence type="predicted"/>
<keyword evidence="1" id="KW-0812">Transmembrane</keyword>
<organism evidence="3 4">
    <name type="scientific">Mordavella massiliensis</name>
    <dbReference type="NCBI Taxonomy" id="1871024"/>
    <lineage>
        <taxon>Bacteria</taxon>
        <taxon>Bacillati</taxon>
        <taxon>Bacillota</taxon>
        <taxon>Clostridia</taxon>
        <taxon>Eubacteriales</taxon>
        <taxon>Clostridiaceae</taxon>
        <taxon>Mordavella</taxon>
    </lineage>
</organism>
<accession>A0A939BGB0</accession>
<feature type="transmembrane region" description="Helical" evidence="1">
    <location>
        <begin position="348"/>
        <end position="369"/>
    </location>
</feature>
<dbReference type="PANTHER" id="PTHR34978:SF3">
    <property type="entry name" value="SLR0241 PROTEIN"/>
    <property type="match status" value="1"/>
</dbReference>
<comment type="caution">
    <text evidence="3">The sequence shown here is derived from an EMBL/GenBank/DDBJ whole genome shotgun (WGS) entry which is preliminary data.</text>
</comment>
<dbReference type="PANTHER" id="PTHR34978">
    <property type="entry name" value="POSSIBLE SENSOR-TRANSDUCER PROTEIN BLAR"/>
    <property type="match status" value="1"/>
</dbReference>
<feature type="transmembrane region" description="Helical" evidence="1">
    <location>
        <begin position="47"/>
        <end position="73"/>
    </location>
</feature>
<sequence>MTETILVVTVRAIWGVFLGCLLSAGFRQSWNVEHGGKRGWAMNRPDTAVWMDPVVFPVILALYMVLYVCFFGISYGIEYMLSMSIDILVFISLYFTLLLAALPLLRRYYTARTCATLWLIPVFLFYQPNLLYNLRTGPPLAVLYIPGQIMKAALLVWIAGFVLLFGLQVLTHLRFSRMLKRHSVPALDEEKELWEKIRRDLEVDLPVRLRRSPLIRTPLTAGMRKKNRVTYLPERTYTPLEAELVFAHELHHIQRNDTHTKFFLCFCRAFGWIHPFVWTAVRRAEDDLELSCDEIVLKDADAETRRKYAELLLATAGDSRGFTTCLSASARSLRYRMRATIRAEGRRLGTGLLFAIMFLSVFSTGWIAVSSSRASVAEILDLEESGLSDVSVAAGDKGEKDVGDTEKLTACMAEFEAEEMLWKYTALPELPGPVLTGLLPQKGSFRLTDRYLEVRIWGKQPRLYHLTEPVDWAQMEAIE</sequence>
<feature type="domain" description="Peptidase M56" evidence="2">
    <location>
        <begin position="147"/>
        <end position="328"/>
    </location>
</feature>
<dbReference type="InterPro" id="IPR052173">
    <property type="entry name" value="Beta-lactam_resp_regulator"/>
</dbReference>
<keyword evidence="1" id="KW-0472">Membrane</keyword>
<name>A0A939BGB0_9CLOT</name>
<gene>
    <name evidence="3" type="ORF">H6A20_11175</name>
</gene>
<keyword evidence="1" id="KW-1133">Transmembrane helix</keyword>
<protein>
    <submittedName>
        <fullName evidence="3">M56 family metallopeptidase</fullName>
    </submittedName>
</protein>
<feature type="transmembrane region" description="Helical" evidence="1">
    <location>
        <begin position="152"/>
        <end position="173"/>
    </location>
</feature>
<dbReference type="AlphaFoldDB" id="A0A939BGB0"/>
<evidence type="ECO:0000256" key="1">
    <source>
        <dbReference type="SAM" id="Phobius"/>
    </source>
</evidence>
<feature type="transmembrane region" description="Helical" evidence="1">
    <location>
        <begin position="6"/>
        <end position="26"/>
    </location>
</feature>
<dbReference type="EMBL" id="JACJKS010000020">
    <property type="protein sequence ID" value="MBM6949207.1"/>
    <property type="molecule type" value="Genomic_DNA"/>
</dbReference>
<evidence type="ECO:0000313" key="3">
    <source>
        <dbReference type="EMBL" id="MBM6949207.1"/>
    </source>
</evidence>